<dbReference type="InterPro" id="IPR050767">
    <property type="entry name" value="Sel1_AlgK"/>
</dbReference>
<name>F0XW85_AURAN</name>
<dbReference type="GeneID" id="20219002"/>
<evidence type="ECO:0000313" key="2">
    <source>
        <dbReference type="EMBL" id="EGB13009.1"/>
    </source>
</evidence>
<protein>
    <submittedName>
        <fullName evidence="2">Uncharacterized protein</fullName>
    </submittedName>
</protein>
<dbReference type="RefSeq" id="XP_009032619.1">
    <property type="nucleotide sequence ID" value="XM_009034371.1"/>
</dbReference>
<evidence type="ECO:0000256" key="1">
    <source>
        <dbReference type="ARBA" id="ARBA00038101"/>
    </source>
</evidence>
<dbReference type="Pfam" id="PF08238">
    <property type="entry name" value="Sel1"/>
    <property type="match status" value="9"/>
</dbReference>
<dbReference type="eggNOG" id="KOG1550">
    <property type="taxonomic scope" value="Eukaryota"/>
</dbReference>
<proteinExistence type="inferred from homology"/>
<dbReference type="OMA" id="QKDAHAQ"/>
<dbReference type="InParanoid" id="F0XW85"/>
<evidence type="ECO:0000313" key="3">
    <source>
        <dbReference type="Proteomes" id="UP000002729"/>
    </source>
</evidence>
<dbReference type="OrthoDB" id="200229at2759"/>
<dbReference type="KEGG" id="aaf:AURANDRAFT_18516"/>
<dbReference type="AlphaFoldDB" id="F0XW85"/>
<dbReference type="EMBL" id="GL833120">
    <property type="protein sequence ID" value="EGB13009.1"/>
    <property type="molecule type" value="Genomic_DNA"/>
</dbReference>
<dbReference type="PANTHER" id="PTHR11102">
    <property type="entry name" value="SEL-1-LIKE PROTEIN"/>
    <property type="match status" value="1"/>
</dbReference>
<reference evidence="2 3" key="1">
    <citation type="journal article" date="2011" name="Proc. Natl. Acad. Sci. U.S.A.">
        <title>Niche of harmful alga Aureococcus anophagefferens revealed through ecogenomics.</title>
        <authorList>
            <person name="Gobler C.J."/>
            <person name="Berry D.L."/>
            <person name="Dyhrman S.T."/>
            <person name="Wilhelm S.W."/>
            <person name="Salamov A."/>
            <person name="Lobanov A.V."/>
            <person name="Zhang Y."/>
            <person name="Collier J.L."/>
            <person name="Wurch L.L."/>
            <person name="Kustka A.B."/>
            <person name="Dill B.D."/>
            <person name="Shah M."/>
            <person name="VerBerkmoes N.C."/>
            <person name="Kuo A."/>
            <person name="Terry A."/>
            <person name="Pangilinan J."/>
            <person name="Lindquist E.A."/>
            <person name="Lucas S."/>
            <person name="Paulsen I.T."/>
            <person name="Hattenrath-Lehmann T.K."/>
            <person name="Talmage S.C."/>
            <person name="Walker E.A."/>
            <person name="Koch F."/>
            <person name="Burson A.M."/>
            <person name="Marcoval M.A."/>
            <person name="Tang Y.Z."/>
            <person name="Lecleir G.R."/>
            <person name="Coyne K.J."/>
            <person name="Berg G.M."/>
            <person name="Bertrand E.M."/>
            <person name="Saito M.A."/>
            <person name="Gladyshev V.N."/>
            <person name="Grigoriev I.V."/>
        </authorList>
    </citation>
    <scope>NUCLEOTIDE SEQUENCE [LARGE SCALE GENOMIC DNA]</scope>
    <source>
        <strain evidence="3">CCMP 1984</strain>
    </source>
</reference>
<dbReference type="Proteomes" id="UP000002729">
    <property type="component" value="Unassembled WGS sequence"/>
</dbReference>
<dbReference type="PANTHER" id="PTHR11102:SF160">
    <property type="entry name" value="ERAD-ASSOCIATED E3 UBIQUITIN-PROTEIN LIGASE COMPONENT HRD3"/>
    <property type="match status" value="1"/>
</dbReference>
<keyword evidence="3" id="KW-1185">Reference proteome</keyword>
<dbReference type="SMART" id="SM00671">
    <property type="entry name" value="SEL1"/>
    <property type="match status" value="9"/>
</dbReference>
<gene>
    <name evidence="2" type="ORF">AURANDRAFT_18516</name>
</gene>
<dbReference type="InterPro" id="IPR006597">
    <property type="entry name" value="Sel1-like"/>
</dbReference>
<accession>F0XW85</accession>
<comment type="similarity">
    <text evidence="1">Belongs to the sel-1 family.</text>
</comment>
<dbReference type="SUPFAM" id="SSF81901">
    <property type="entry name" value="HCP-like"/>
    <property type="match status" value="3"/>
</dbReference>
<dbReference type="InterPro" id="IPR011990">
    <property type="entry name" value="TPR-like_helical_dom_sf"/>
</dbReference>
<dbReference type="Gene3D" id="1.25.40.10">
    <property type="entry name" value="Tetratricopeptide repeat domain"/>
    <property type="match status" value="3"/>
</dbReference>
<sequence length="334" mass="36786">MWKRAAELGNVEAMRHLGKIYWEGSGVKLDKKKAERLVRMAAGRGDAVAQNNLGHLLSEERPEEAFRYYALAADQGFTCAENSLGCCYGNGEGTEVDLGKARYWFERAAAKGHEKAIRSLALLDASIDGEGVKLDKKKAMKLYRAAADRGDAVAQANLAFLLDSEKRFEEAFRYYALSADQGYTDAEHNLGVCYMEGEGTEKAAKIWKRAVELGDAEAMESLGEAYEYGEGVKLDKKKAERLYRAAADRGHALAQHNLAVLLDAEEKFEEAFRYYALAADQGYTDGETNLGCCYRDGEGTEVDLGKARYWFERAAAKGHEGAIKALAALDARGL</sequence>
<organism evidence="3">
    <name type="scientific">Aureococcus anophagefferens</name>
    <name type="common">Harmful bloom alga</name>
    <dbReference type="NCBI Taxonomy" id="44056"/>
    <lineage>
        <taxon>Eukaryota</taxon>
        <taxon>Sar</taxon>
        <taxon>Stramenopiles</taxon>
        <taxon>Ochrophyta</taxon>
        <taxon>Pelagophyceae</taxon>
        <taxon>Pelagomonadales</taxon>
        <taxon>Pelagomonadaceae</taxon>
        <taxon>Aureococcus</taxon>
    </lineage>
</organism>